<evidence type="ECO:0000313" key="2">
    <source>
        <dbReference type="EMBL" id="GAH50252.1"/>
    </source>
</evidence>
<keyword evidence="1" id="KW-0472">Membrane</keyword>
<name>X1FZ14_9ZZZZ</name>
<organism evidence="2">
    <name type="scientific">marine sediment metagenome</name>
    <dbReference type="NCBI Taxonomy" id="412755"/>
    <lineage>
        <taxon>unclassified sequences</taxon>
        <taxon>metagenomes</taxon>
        <taxon>ecological metagenomes</taxon>
    </lineage>
</organism>
<feature type="non-terminal residue" evidence="2">
    <location>
        <position position="130"/>
    </location>
</feature>
<gene>
    <name evidence="2" type="ORF">S03H2_35720</name>
</gene>
<comment type="caution">
    <text evidence="2">The sequence shown here is derived from an EMBL/GenBank/DDBJ whole genome shotgun (WGS) entry which is preliminary data.</text>
</comment>
<reference evidence="2" key="1">
    <citation type="journal article" date="2014" name="Front. Microbiol.">
        <title>High frequency of phylogenetically diverse reductive dehalogenase-homologous genes in deep subseafloor sedimentary metagenomes.</title>
        <authorList>
            <person name="Kawai M."/>
            <person name="Futagami T."/>
            <person name="Toyoda A."/>
            <person name="Takaki Y."/>
            <person name="Nishi S."/>
            <person name="Hori S."/>
            <person name="Arai W."/>
            <person name="Tsubouchi T."/>
            <person name="Morono Y."/>
            <person name="Uchiyama I."/>
            <person name="Ito T."/>
            <person name="Fujiyama A."/>
            <person name="Inagaki F."/>
            <person name="Takami H."/>
        </authorList>
    </citation>
    <scope>NUCLEOTIDE SEQUENCE</scope>
    <source>
        <strain evidence="2">Expedition CK06-06</strain>
    </source>
</reference>
<accession>X1FZ14</accession>
<dbReference type="AlphaFoldDB" id="X1FZ14"/>
<protein>
    <submittedName>
        <fullName evidence="2">Uncharacterized protein</fullName>
    </submittedName>
</protein>
<feature type="transmembrane region" description="Helical" evidence="1">
    <location>
        <begin position="80"/>
        <end position="99"/>
    </location>
</feature>
<keyword evidence="1" id="KW-0812">Transmembrane</keyword>
<dbReference type="EMBL" id="BARU01021870">
    <property type="protein sequence ID" value="GAH50252.1"/>
    <property type="molecule type" value="Genomic_DNA"/>
</dbReference>
<evidence type="ECO:0000256" key="1">
    <source>
        <dbReference type="SAM" id="Phobius"/>
    </source>
</evidence>
<sequence>MATLMTAKVLLTGLALLYGAGMAALPGLIRPCAFFGSPVSEAYWRSKEARARLRDFRLLTALCTVIILIGVWMLDNDGGGLLVIIMGLFGLIGSLGAYVRATRRHQTSAARQPVVASLQPRSPWRYIRPG</sequence>
<feature type="transmembrane region" description="Helical" evidence="1">
    <location>
        <begin position="15"/>
        <end position="35"/>
    </location>
</feature>
<keyword evidence="1" id="KW-1133">Transmembrane helix</keyword>
<proteinExistence type="predicted"/>
<feature type="transmembrane region" description="Helical" evidence="1">
    <location>
        <begin position="56"/>
        <end position="74"/>
    </location>
</feature>